<sequence length="81" mass="9578">MEKIIKELAKDYISASLLGYIIGIVIAIGLVIKACYTRNPKIEEFRAKINKEFEIKTKEKRLEREKLIKECYEMIEKENKK</sequence>
<evidence type="ECO:0000313" key="3">
    <source>
        <dbReference type="Proteomes" id="UP000092967"/>
    </source>
</evidence>
<proteinExistence type="predicted"/>
<dbReference type="AlphaFoldDB" id="A0A1B1Y5K8"/>
<dbReference type="EMBL" id="CP014224">
    <property type="protein sequence ID" value="ANW96040.1"/>
    <property type="molecule type" value="Genomic_DNA"/>
</dbReference>
<evidence type="ECO:0000256" key="1">
    <source>
        <dbReference type="SAM" id="Phobius"/>
    </source>
</evidence>
<organism evidence="2 3">
    <name type="scientific">Wenyingzhuangia fucanilytica</name>
    <dbReference type="NCBI Taxonomy" id="1790137"/>
    <lineage>
        <taxon>Bacteria</taxon>
        <taxon>Pseudomonadati</taxon>
        <taxon>Bacteroidota</taxon>
        <taxon>Flavobacteriia</taxon>
        <taxon>Flavobacteriales</taxon>
        <taxon>Flavobacteriaceae</taxon>
        <taxon>Wenyingzhuangia</taxon>
    </lineage>
</organism>
<feature type="transmembrane region" description="Helical" evidence="1">
    <location>
        <begin position="12"/>
        <end position="32"/>
    </location>
</feature>
<evidence type="ECO:0000313" key="2">
    <source>
        <dbReference type="EMBL" id="ANW96040.1"/>
    </source>
</evidence>
<accession>A0A1B1Y5K8</accession>
<dbReference type="Proteomes" id="UP000092967">
    <property type="component" value="Chromosome"/>
</dbReference>
<gene>
    <name evidence="2" type="ORF">AXE80_07000</name>
</gene>
<dbReference type="STRING" id="1790137.AXE80_07000"/>
<keyword evidence="3" id="KW-1185">Reference proteome</keyword>
<reference evidence="2 3" key="1">
    <citation type="submission" date="2016-02" db="EMBL/GenBank/DDBJ databases">
        <authorList>
            <person name="Wen L."/>
            <person name="He K."/>
            <person name="Yang H."/>
        </authorList>
    </citation>
    <scope>NUCLEOTIDE SEQUENCE [LARGE SCALE GENOMIC DNA]</scope>
    <source>
        <strain evidence="2 3">CZ1127</strain>
    </source>
</reference>
<keyword evidence="1" id="KW-0472">Membrane</keyword>
<keyword evidence="1" id="KW-0812">Transmembrane</keyword>
<dbReference type="KEGG" id="wfu:AXE80_07000"/>
<dbReference type="RefSeq" id="WP_068825756.1">
    <property type="nucleotide sequence ID" value="NZ_CP014224.1"/>
</dbReference>
<keyword evidence="1" id="KW-1133">Transmembrane helix</keyword>
<protein>
    <submittedName>
        <fullName evidence="2">Uncharacterized protein</fullName>
    </submittedName>
</protein>
<name>A0A1B1Y5K8_9FLAO</name>